<dbReference type="Proteomes" id="UP001589776">
    <property type="component" value="Unassembled WGS sequence"/>
</dbReference>
<keyword evidence="2" id="KW-1185">Reference proteome</keyword>
<dbReference type="RefSeq" id="WP_377471305.1">
    <property type="nucleotide sequence ID" value="NZ_JBHLWN010000067.1"/>
</dbReference>
<organism evidence="1 2">
    <name type="scientific">Paenibacillus chartarius</name>
    <dbReference type="NCBI Taxonomy" id="747481"/>
    <lineage>
        <taxon>Bacteria</taxon>
        <taxon>Bacillati</taxon>
        <taxon>Bacillota</taxon>
        <taxon>Bacilli</taxon>
        <taxon>Bacillales</taxon>
        <taxon>Paenibacillaceae</taxon>
        <taxon>Paenibacillus</taxon>
    </lineage>
</organism>
<protein>
    <submittedName>
        <fullName evidence="1">Uncharacterized protein</fullName>
    </submittedName>
</protein>
<reference evidence="1 2" key="1">
    <citation type="submission" date="2024-09" db="EMBL/GenBank/DDBJ databases">
        <authorList>
            <person name="Sun Q."/>
            <person name="Mori K."/>
        </authorList>
    </citation>
    <scope>NUCLEOTIDE SEQUENCE [LARGE SCALE GENOMIC DNA]</scope>
    <source>
        <strain evidence="1 2">CCM 7759</strain>
    </source>
</reference>
<sequence length="134" mass="15572">MLRKLWKALTSSEPLQKPPEAYKQLEIEATIKCYVSDPDRPFRLHLKVLNKGSFFTKDIFIENAGERARYELFFNYSALGMGAEELERYGATDTAEYCFSSLEEAKKVKEATVQYIRFLCKEHQESVKSTRKIS</sequence>
<name>A0ABV6DMU5_9BACL</name>
<accession>A0ABV6DMU5</accession>
<dbReference type="EMBL" id="JBHLWN010000067">
    <property type="protein sequence ID" value="MFC0213970.1"/>
    <property type="molecule type" value="Genomic_DNA"/>
</dbReference>
<proteinExistence type="predicted"/>
<evidence type="ECO:0000313" key="1">
    <source>
        <dbReference type="EMBL" id="MFC0213970.1"/>
    </source>
</evidence>
<comment type="caution">
    <text evidence="1">The sequence shown here is derived from an EMBL/GenBank/DDBJ whole genome shotgun (WGS) entry which is preliminary data.</text>
</comment>
<evidence type="ECO:0000313" key="2">
    <source>
        <dbReference type="Proteomes" id="UP001589776"/>
    </source>
</evidence>
<gene>
    <name evidence="1" type="ORF">ACFFK0_16185</name>
</gene>